<dbReference type="SMART" id="SM00245">
    <property type="entry name" value="TSPc"/>
    <property type="match status" value="1"/>
</dbReference>
<keyword evidence="3 5" id="KW-0378">Hydrolase</keyword>
<keyword evidence="2 5" id="KW-0645">Protease</keyword>
<dbReference type="Pfam" id="PF03572">
    <property type="entry name" value="Peptidase_S41"/>
    <property type="match status" value="1"/>
</dbReference>
<evidence type="ECO:0000256" key="1">
    <source>
        <dbReference type="ARBA" id="ARBA00009179"/>
    </source>
</evidence>
<dbReference type="FunFam" id="2.30.42.10:FF:000063">
    <property type="entry name" value="Peptidase, S41 family"/>
    <property type="match status" value="1"/>
</dbReference>
<dbReference type="GO" id="GO:0030288">
    <property type="term" value="C:outer membrane-bounded periplasmic space"/>
    <property type="evidence" value="ECO:0007669"/>
    <property type="project" value="TreeGrafter"/>
</dbReference>
<dbReference type="PANTHER" id="PTHR32060">
    <property type="entry name" value="TAIL-SPECIFIC PROTEASE"/>
    <property type="match status" value="1"/>
</dbReference>
<dbReference type="SUPFAM" id="SSF52096">
    <property type="entry name" value="ClpP/crotonase"/>
    <property type="match status" value="1"/>
</dbReference>
<accession>A0A0B8ZW51</accession>
<dbReference type="CDD" id="cd06782">
    <property type="entry name" value="cpPDZ_CPP-like"/>
    <property type="match status" value="1"/>
</dbReference>
<dbReference type="PROSITE" id="PS50106">
    <property type="entry name" value="PDZ"/>
    <property type="match status" value="1"/>
</dbReference>
<evidence type="ECO:0000256" key="3">
    <source>
        <dbReference type="ARBA" id="ARBA00022801"/>
    </source>
</evidence>
<dbReference type="Gene3D" id="3.30.750.44">
    <property type="match status" value="1"/>
</dbReference>
<dbReference type="Gene3D" id="3.90.226.10">
    <property type="entry name" value="2-enoyl-CoA Hydratase, Chain A, domain 1"/>
    <property type="match status" value="1"/>
</dbReference>
<comment type="caution">
    <text evidence="8">The sequence shown here is derived from an EMBL/GenBank/DDBJ whole genome shotgun (WGS) entry which is preliminary data.</text>
</comment>
<dbReference type="InterPro" id="IPR004447">
    <property type="entry name" value="Peptidase_S41A"/>
</dbReference>
<dbReference type="SMART" id="SM00228">
    <property type="entry name" value="PDZ"/>
    <property type="match status" value="1"/>
</dbReference>
<dbReference type="GO" id="GO:0007165">
    <property type="term" value="P:signal transduction"/>
    <property type="evidence" value="ECO:0007669"/>
    <property type="project" value="TreeGrafter"/>
</dbReference>
<feature type="signal peptide" evidence="6">
    <location>
        <begin position="1"/>
        <end position="27"/>
    </location>
</feature>
<dbReference type="FunFam" id="3.30.750.44:FF:000001">
    <property type="entry name" value="S41 family peptidase"/>
    <property type="match status" value="1"/>
</dbReference>
<dbReference type="GO" id="GO:0008236">
    <property type="term" value="F:serine-type peptidase activity"/>
    <property type="evidence" value="ECO:0007669"/>
    <property type="project" value="UniProtKB-KW"/>
</dbReference>
<dbReference type="PATRIC" id="fig|48936.3.peg.4207"/>
<keyword evidence="6" id="KW-0732">Signal</keyword>
<dbReference type="Proteomes" id="UP000031338">
    <property type="component" value="Unassembled WGS sequence"/>
</dbReference>
<evidence type="ECO:0000256" key="2">
    <source>
        <dbReference type="ARBA" id="ARBA00022670"/>
    </source>
</evidence>
<comment type="similarity">
    <text evidence="1 5">Belongs to the peptidase S41A family.</text>
</comment>
<dbReference type="CDD" id="cd07560">
    <property type="entry name" value="Peptidase_S41_CPP"/>
    <property type="match status" value="1"/>
</dbReference>
<dbReference type="InterPro" id="IPR005151">
    <property type="entry name" value="Tail-specific_protease"/>
</dbReference>
<dbReference type="InterPro" id="IPR001478">
    <property type="entry name" value="PDZ"/>
</dbReference>
<gene>
    <name evidence="8" type="ORF">NJ75_04179</name>
</gene>
<evidence type="ECO:0000313" key="9">
    <source>
        <dbReference type="Proteomes" id="UP000031338"/>
    </source>
</evidence>
<dbReference type="GO" id="GO:0004175">
    <property type="term" value="F:endopeptidase activity"/>
    <property type="evidence" value="ECO:0007669"/>
    <property type="project" value="TreeGrafter"/>
</dbReference>
<proteinExistence type="inferred from homology"/>
<dbReference type="AlphaFoldDB" id="A0A0B8ZW51"/>
<dbReference type="SUPFAM" id="SSF50156">
    <property type="entry name" value="PDZ domain-like"/>
    <property type="match status" value="1"/>
</dbReference>
<evidence type="ECO:0000256" key="4">
    <source>
        <dbReference type="ARBA" id="ARBA00022825"/>
    </source>
</evidence>
<evidence type="ECO:0000259" key="7">
    <source>
        <dbReference type="PROSITE" id="PS50106"/>
    </source>
</evidence>
<dbReference type="NCBIfam" id="TIGR00225">
    <property type="entry name" value="prc"/>
    <property type="match status" value="1"/>
</dbReference>
<dbReference type="InterPro" id="IPR055210">
    <property type="entry name" value="CtpA/B_N"/>
</dbReference>
<dbReference type="Gene3D" id="2.30.42.10">
    <property type="match status" value="1"/>
</dbReference>
<keyword evidence="9" id="KW-1185">Reference proteome</keyword>
<evidence type="ECO:0000256" key="5">
    <source>
        <dbReference type="RuleBase" id="RU004404"/>
    </source>
</evidence>
<dbReference type="GO" id="GO:0006508">
    <property type="term" value="P:proteolysis"/>
    <property type="evidence" value="ECO:0007669"/>
    <property type="project" value="UniProtKB-KW"/>
</dbReference>
<reference evidence="8 9" key="1">
    <citation type="submission" date="2014-10" db="EMBL/GenBank/DDBJ databases">
        <title>Draft genome sequence of Novosphingobium subterraneum DSM 12447.</title>
        <authorList>
            <person name="Gan H.M."/>
            <person name="Gan H.Y."/>
            <person name="Savka M.A."/>
        </authorList>
    </citation>
    <scope>NUCLEOTIDE SEQUENCE [LARGE SCALE GENOMIC DNA]</scope>
    <source>
        <strain evidence="8 9">DSM 12447</strain>
    </source>
</reference>
<protein>
    <recommendedName>
        <fullName evidence="7">PDZ domain-containing protein</fullName>
    </recommendedName>
</protein>
<dbReference type="EMBL" id="JRVC01000029">
    <property type="protein sequence ID" value="KHS42495.1"/>
    <property type="molecule type" value="Genomic_DNA"/>
</dbReference>
<dbReference type="InterPro" id="IPR029045">
    <property type="entry name" value="ClpP/crotonase-like_dom_sf"/>
</dbReference>
<dbReference type="InterPro" id="IPR036034">
    <property type="entry name" value="PDZ_sf"/>
</dbReference>
<feature type="chain" id="PRO_5002127089" description="PDZ domain-containing protein" evidence="6">
    <location>
        <begin position="28"/>
        <end position="447"/>
    </location>
</feature>
<evidence type="ECO:0000256" key="6">
    <source>
        <dbReference type="SAM" id="SignalP"/>
    </source>
</evidence>
<name>A0A0B8ZW51_9SPHN</name>
<sequence length="447" mass="48210">MKFAPLLRATALVTAVALIPVATTGLAAVDAKSGPEFGKLMAVYERIKSSYVEPVDDDKLLKGAIDGMLATLDPHSAYLDARDFENLRTQTEGSYGGLGLSVTMDDGAVKVIAPTKGSPADLAGIKAGDFITHLDGKLIYGGSLDEAVDQMRGVPGTQIKLSVFRPGRDEPFDVTITRKIIELKPVELAMKGSVAVISVSSFSADVGASVQRAWNEAKVKTGGKVTGLVLDLRGNPGGLLDEAVALSDLFLDKGTIVSQRGRYARDTEVYPAEIDTKGDIAKGVPMIVLIDEGSASASEIVAGALQDQHRAVVMGQRSFGKGSVQTLIPLTRDTAVKLTTARYYTPSGRSVQEGGIDPDITVPQISHPDLRKRQLRSYRESDLRGHLINEIKLEDKDLEKDKIEDPRFKMTPEELKAKDIKDFQLYYAVQTLNRTQPSAALAAKMKR</sequence>
<feature type="domain" description="PDZ" evidence="7">
    <location>
        <begin position="84"/>
        <end position="152"/>
    </location>
</feature>
<dbReference type="RefSeq" id="WP_039337824.1">
    <property type="nucleotide sequence ID" value="NZ_JRVC01000029.1"/>
</dbReference>
<dbReference type="PANTHER" id="PTHR32060:SF30">
    <property type="entry name" value="CARBOXY-TERMINAL PROCESSING PROTEASE CTPA"/>
    <property type="match status" value="1"/>
</dbReference>
<dbReference type="STRING" id="48936.NJ75_04179"/>
<organism evidence="8 9">
    <name type="scientific">Novosphingobium subterraneum</name>
    <dbReference type="NCBI Taxonomy" id="48936"/>
    <lineage>
        <taxon>Bacteria</taxon>
        <taxon>Pseudomonadati</taxon>
        <taxon>Pseudomonadota</taxon>
        <taxon>Alphaproteobacteria</taxon>
        <taxon>Sphingomonadales</taxon>
        <taxon>Sphingomonadaceae</taxon>
        <taxon>Novosphingobium</taxon>
    </lineage>
</organism>
<keyword evidence="4 5" id="KW-0720">Serine protease</keyword>
<evidence type="ECO:0000313" key="8">
    <source>
        <dbReference type="EMBL" id="KHS42495.1"/>
    </source>
</evidence>
<dbReference type="Pfam" id="PF22694">
    <property type="entry name" value="CtpB_N-like"/>
    <property type="match status" value="1"/>
</dbReference>
<dbReference type="Pfam" id="PF13180">
    <property type="entry name" value="PDZ_2"/>
    <property type="match status" value="1"/>
</dbReference>